<feature type="domain" description="Beta-hexosaminidase eukaryotic type N-terminal" evidence="9">
    <location>
        <begin position="21"/>
        <end position="158"/>
    </location>
</feature>
<protein>
    <recommendedName>
        <fullName evidence="3">beta-N-acetylhexosaminidase</fullName>
        <ecNumber evidence="3">3.2.1.52</ecNumber>
    </recommendedName>
</protein>
<evidence type="ECO:0000313" key="10">
    <source>
        <dbReference type="EMBL" id="KAK9759521.1"/>
    </source>
</evidence>
<reference evidence="10 11" key="1">
    <citation type="submission" date="2023-04" db="EMBL/GenBank/DDBJ databases">
        <title>Genome of Basidiobolus ranarum AG-B5.</title>
        <authorList>
            <person name="Stajich J.E."/>
            <person name="Carter-House D."/>
            <person name="Gryganskyi A."/>
        </authorList>
    </citation>
    <scope>NUCLEOTIDE SEQUENCE [LARGE SCALE GENOMIC DNA]</scope>
    <source>
        <strain evidence="10 11">AG-B5</strain>
    </source>
</reference>
<evidence type="ECO:0000259" key="8">
    <source>
        <dbReference type="Pfam" id="PF00728"/>
    </source>
</evidence>
<feature type="domain" description="Glycoside hydrolase family 20 catalytic" evidence="8">
    <location>
        <begin position="183"/>
        <end position="264"/>
    </location>
</feature>
<dbReference type="SUPFAM" id="SSF51445">
    <property type="entry name" value="(Trans)glycosidases"/>
    <property type="match status" value="1"/>
</dbReference>
<dbReference type="Pfam" id="PF14845">
    <property type="entry name" value="Glycohydro_20b2"/>
    <property type="match status" value="1"/>
</dbReference>
<keyword evidence="10" id="KW-0413">Isomerase</keyword>
<dbReference type="PRINTS" id="PR00738">
    <property type="entry name" value="GLHYDRLASE20"/>
</dbReference>
<dbReference type="Gene3D" id="3.20.20.80">
    <property type="entry name" value="Glycosidases"/>
    <property type="match status" value="1"/>
</dbReference>
<dbReference type="SUPFAM" id="SSF55545">
    <property type="entry name" value="beta-N-acetylhexosaminidase-like domain"/>
    <property type="match status" value="1"/>
</dbReference>
<dbReference type="PANTHER" id="PTHR22600:SF57">
    <property type="entry name" value="BETA-N-ACETYLHEXOSAMINIDASE"/>
    <property type="match status" value="1"/>
</dbReference>
<keyword evidence="6 10" id="KW-0326">Glycosidase</keyword>
<comment type="catalytic activity">
    <reaction evidence="1">
        <text>Hydrolysis of terminal non-reducing N-acetyl-D-hexosamine residues in N-acetyl-beta-D-hexosaminides.</text>
        <dbReference type="EC" id="3.2.1.52"/>
    </reaction>
</comment>
<evidence type="ECO:0000256" key="1">
    <source>
        <dbReference type="ARBA" id="ARBA00001231"/>
    </source>
</evidence>
<keyword evidence="5" id="KW-0325">Glycoprotein</keyword>
<evidence type="ECO:0000256" key="7">
    <source>
        <dbReference type="SAM" id="SignalP"/>
    </source>
</evidence>
<evidence type="ECO:0000256" key="2">
    <source>
        <dbReference type="ARBA" id="ARBA00006285"/>
    </source>
</evidence>
<dbReference type="InterPro" id="IPR029019">
    <property type="entry name" value="HEX_eukaryotic_N"/>
</dbReference>
<name>A0ABR2WDF1_9FUNG</name>
<keyword evidence="11" id="KW-1185">Reference proteome</keyword>
<dbReference type="EMBL" id="JASJQH010003750">
    <property type="protein sequence ID" value="KAK9759521.1"/>
    <property type="molecule type" value="Genomic_DNA"/>
</dbReference>
<organism evidence="10 11">
    <name type="scientific">Basidiobolus ranarum</name>
    <dbReference type="NCBI Taxonomy" id="34480"/>
    <lineage>
        <taxon>Eukaryota</taxon>
        <taxon>Fungi</taxon>
        <taxon>Fungi incertae sedis</taxon>
        <taxon>Zoopagomycota</taxon>
        <taxon>Entomophthoromycotina</taxon>
        <taxon>Basidiobolomycetes</taxon>
        <taxon>Basidiobolales</taxon>
        <taxon>Basidiobolaceae</taxon>
        <taxon>Basidiobolus</taxon>
    </lineage>
</organism>
<dbReference type="GO" id="GO:0004563">
    <property type="term" value="F:beta-N-acetylhexosaminidase activity"/>
    <property type="evidence" value="ECO:0007669"/>
    <property type="project" value="UniProtKB-EC"/>
</dbReference>
<evidence type="ECO:0000256" key="6">
    <source>
        <dbReference type="ARBA" id="ARBA00023295"/>
    </source>
</evidence>
<evidence type="ECO:0000259" key="9">
    <source>
        <dbReference type="Pfam" id="PF14845"/>
    </source>
</evidence>
<keyword evidence="7" id="KW-0732">Signal</keyword>
<comment type="caution">
    <text evidence="10">The sequence shown here is derived from an EMBL/GenBank/DDBJ whole genome shotgun (WGS) entry which is preliminary data.</text>
</comment>
<proteinExistence type="inferred from homology"/>
<accession>A0ABR2WDF1</accession>
<keyword evidence="4 10" id="KW-0378">Hydrolase</keyword>
<dbReference type="GO" id="GO:0016853">
    <property type="term" value="F:isomerase activity"/>
    <property type="evidence" value="ECO:0007669"/>
    <property type="project" value="UniProtKB-KW"/>
</dbReference>
<comment type="similarity">
    <text evidence="2">Belongs to the glycosyl hydrolase 20 family.</text>
</comment>
<dbReference type="Proteomes" id="UP001479436">
    <property type="component" value="Unassembled WGS sequence"/>
</dbReference>
<evidence type="ECO:0000256" key="5">
    <source>
        <dbReference type="ARBA" id="ARBA00023180"/>
    </source>
</evidence>
<feature type="signal peptide" evidence="7">
    <location>
        <begin position="1"/>
        <end position="19"/>
    </location>
</feature>
<dbReference type="PANTHER" id="PTHR22600">
    <property type="entry name" value="BETA-HEXOSAMINIDASE"/>
    <property type="match status" value="1"/>
</dbReference>
<dbReference type="InterPro" id="IPR025705">
    <property type="entry name" value="Beta_hexosaminidase_sua/sub"/>
</dbReference>
<dbReference type="Pfam" id="PF00728">
    <property type="entry name" value="Glyco_hydro_20"/>
    <property type="match status" value="1"/>
</dbReference>
<feature type="chain" id="PRO_5046306480" description="beta-N-acetylhexosaminidase" evidence="7">
    <location>
        <begin position="20"/>
        <end position="268"/>
    </location>
</feature>
<gene>
    <name evidence="10" type="primary">NAG1_22</name>
    <name evidence="10" type="ORF">K7432_017416</name>
</gene>
<evidence type="ECO:0000256" key="3">
    <source>
        <dbReference type="ARBA" id="ARBA00012663"/>
    </source>
</evidence>
<dbReference type="InterPro" id="IPR029018">
    <property type="entry name" value="Hex-like_dom2"/>
</dbReference>
<sequence>MVAIKLLTTISLLAASSVAWVWPLPAKMDVGHNIIRLSRSELDISIKTPAGADILERAVHRYKKLIFTKGEFSSLLNPVEKTVFPIPTTSVPIHQLAPKGKYPTLTGLSIQVSGHNTKLNLDTDESYTIDVPARGGKATIKAKSVYGALRGLESFSQLVKWTAEANQYRIPFAPVSISDKPVFVHRGVMIDSSRNFLKIEDIKRTLDAMSYNKLNVLHWHIIDQHSFPLKTKTYPQLAEKGAYSKEWVYTEKDVRNIVHYAKDRAQLE</sequence>
<evidence type="ECO:0000313" key="11">
    <source>
        <dbReference type="Proteomes" id="UP001479436"/>
    </source>
</evidence>
<dbReference type="Gene3D" id="3.30.379.10">
    <property type="entry name" value="Chitobiase/beta-hexosaminidase domain 2-like"/>
    <property type="match status" value="1"/>
</dbReference>
<dbReference type="InterPro" id="IPR017853">
    <property type="entry name" value="GH"/>
</dbReference>
<dbReference type="EC" id="3.2.1.52" evidence="3"/>
<dbReference type="InterPro" id="IPR015883">
    <property type="entry name" value="Glyco_hydro_20_cat"/>
</dbReference>
<evidence type="ECO:0000256" key="4">
    <source>
        <dbReference type="ARBA" id="ARBA00022801"/>
    </source>
</evidence>